<name>A0A8S0XMN9_CYCAE</name>
<dbReference type="AlphaFoldDB" id="A0A8S0XMN9"/>
<dbReference type="EMBL" id="CACVBS010000054">
    <property type="protein sequence ID" value="CAA7266313.1"/>
    <property type="molecule type" value="Genomic_DNA"/>
</dbReference>
<comment type="caution">
    <text evidence="1">The sequence shown here is derived from an EMBL/GenBank/DDBJ whole genome shotgun (WGS) entry which is preliminary data.</text>
</comment>
<protein>
    <submittedName>
        <fullName evidence="1">Uncharacterized protein</fullName>
    </submittedName>
</protein>
<accession>A0A8S0XMN9</accession>
<reference evidence="1 2" key="1">
    <citation type="submission" date="2020-01" db="EMBL/GenBank/DDBJ databases">
        <authorList>
            <person name="Gupta K D."/>
        </authorList>
    </citation>
    <scope>NUCLEOTIDE SEQUENCE [LARGE SCALE GENOMIC DNA]</scope>
</reference>
<organism evidence="1 2">
    <name type="scientific">Cyclocybe aegerita</name>
    <name type="common">Black poplar mushroom</name>
    <name type="synonym">Agrocybe aegerita</name>
    <dbReference type="NCBI Taxonomy" id="1973307"/>
    <lineage>
        <taxon>Eukaryota</taxon>
        <taxon>Fungi</taxon>
        <taxon>Dikarya</taxon>
        <taxon>Basidiomycota</taxon>
        <taxon>Agaricomycotina</taxon>
        <taxon>Agaricomycetes</taxon>
        <taxon>Agaricomycetidae</taxon>
        <taxon>Agaricales</taxon>
        <taxon>Agaricineae</taxon>
        <taxon>Bolbitiaceae</taxon>
        <taxon>Cyclocybe</taxon>
    </lineage>
</organism>
<dbReference type="Proteomes" id="UP000467700">
    <property type="component" value="Unassembled WGS sequence"/>
</dbReference>
<evidence type="ECO:0000313" key="2">
    <source>
        <dbReference type="Proteomes" id="UP000467700"/>
    </source>
</evidence>
<sequence length="386" mass="42602">MNFDPTLDLEGLPALQKPFTRTPGLLIAPLKSPYYEGSSGVFMRLSSDPIDKRIGLLTCAHVSRPPPIFANMDYTYKEGTHPREDVVLLGMKAFNDAVGDIMRFIGNQVGAISAWELALTSVPAWKENEASKITAKRDELNSLINGAKTKIEDANELHTYVTKNFTATELRVFGFVLHCAKIEVGVGGYMYDWSIVQLDNDKIDLDKFKGNKLFIGGNKTAADWKNYMFPQPNDRRGFNMPKDMLLPLKGYVPEAELRNPQNLDIHNLKALLAVKNGGATGTTFGRVNGLESVTRKYIDYGIRSEKALEFIVCGYDTKTGDNAKFSDAGDSGSIVVGRDGRLIGLLTGGGGPTDKTDKTYITPFYALRIVMNKKFPGCHLLNLEEA</sequence>
<gene>
    <name evidence="1" type="ORF">AAE3_LOCUS8602</name>
</gene>
<keyword evidence="2" id="KW-1185">Reference proteome</keyword>
<evidence type="ECO:0000313" key="1">
    <source>
        <dbReference type="EMBL" id="CAA7266313.1"/>
    </source>
</evidence>
<dbReference type="OrthoDB" id="5424209at2759"/>
<proteinExistence type="predicted"/>